<feature type="coiled-coil region" evidence="1">
    <location>
        <begin position="113"/>
        <end position="154"/>
    </location>
</feature>
<protein>
    <submittedName>
        <fullName evidence="2">Uncharacterized protein</fullName>
    </submittedName>
</protein>
<evidence type="ECO:0000256" key="1">
    <source>
        <dbReference type="SAM" id="Coils"/>
    </source>
</evidence>
<name>A0A212F524_DANPL</name>
<dbReference type="KEGG" id="dpl:KGM_208359"/>
<evidence type="ECO:0000313" key="2">
    <source>
        <dbReference type="EMBL" id="OWR48835.1"/>
    </source>
</evidence>
<keyword evidence="1" id="KW-0175">Coiled coil</keyword>
<proteinExistence type="predicted"/>
<reference evidence="2 3" key="1">
    <citation type="journal article" date="2011" name="Cell">
        <title>The monarch butterfly genome yields insights into long-distance migration.</title>
        <authorList>
            <person name="Zhan S."/>
            <person name="Merlin C."/>
            <person name="Boore J.L."/>
            <person name="Reppert S.M."/>
        </authorList>
    </citation>
    <scope>NUCLEOTIDE SEQUENCE [LARGE SCALE GENOMIC DNA]</scope>
    <source>
        <strain evidence="2">F-2</strain>
    </source>
</reference>
<feature type="coiled-coil region" evidence="1">
    <location>
        <begin position="184"/>
        <end position="211"/>
    </location>
</feature>
<evidence type="ECO:0000313" key="3">
    <source>
        <dbReference type="Proteomes" id="UP000007151"/>
    </source>
</evidence>
<sequence length="213" mass="25396">MANENIMKKIAELEIEKKDLYTQINSAIEDSIATLKKINDTESLTGLKYIEELKNHLKELNYTEAKNNDTLTKDQESELKNRRKFNLQDLLGSLKKKKVKVNPFDFEQALTPKKVSEAELKKILQNRMKMQKKLDEWIKQRQKEKDRLSEYKLQKKRLIMSGIYEKCPRFGNFLGWRPGPERMFEECTKDKRNKKREIKNVKQKKISLLQEML</sequence>
<dbReference type="EMBL" id="AGBW02010273">
    <property type="protein sequence ID" value="OWR48835.1"/>
    <property type="molecule type" value="Genomic_DNA"/>
</dbReference>
<gene>
    <name evidence="2" type="ORF">KGM_208359</name>
</gene>
<accession>A0A212F524</accession>
<dbReference type="AlphaFoldDB" id="A0A212F524"/>
<keyword evidence="3" id="KW-1185">Reference proteome</keyword>
<organism evidence="2 3">
    <name type="scientific">Danaus plexippus plexippus</name>
    <dbReference type="NCBI Taxonomy" id="278856"/>
    <lineage>
        <taxon>Eukaryota</taxon>
        <taxon>Metazoa</taxon>
        <taxon>Ecdysozoa</taxon>
        <taxon>Arthropoda</taxon>
        <taxon>Hexapoda</taxon>
        <taxon>Insecta</taxon>
        <taxon>Pterygota</taxon>
        <taxon>Neoptera</taxon>
        <taxon>Endopterygota</taxon>
        <taxon>Lepidoptera</taxon>
        <taxon>Glossata</taxon>
        <taxon>Ditrysia</taxon>
        <taxon>Papilionoidea</taxon>
        <taxon>Nymphalidae</taxon>
        <taxon>Danainae</taxon>
        <taxon>Danaini</taxon>
        <taxon>Danaina</taxon>
        <taxon>Danaus</taxon>
        <taxon>Danaus</taxon>
    </lineage>
</organism>
<feature type="coiled-coil region" evidence="1">
    <location>
        <begin position="3"/>
        <end position="30"/>
    </location>
</feature>
<dbReference type="Proteomes" id="UP000007151">
    <property type="component" value="Unassembled WGS sequence"/>
</dbReference>
<comment type="caution">
    <text evidence="2">The sequence shown here is derived from an EMBL/GenBank/DDBJ whole genome shotgun (WGS) entry which is preliminary data.</text>
</comment>
<dbReference type="InParanoid" id="A0A212F524"/>